<dbReference type="Pfam" id="PF25601">
    <property type="entry name" value="AAA_lid_14"/>
    <property type="match status" value="1"/>
</dbReference>
<dbReference type="InterPro" id="IPR029016">
    <property type="entry name" value="GAF-like_dom_sf"/>
</dbReference>
<dbReference type="KEGG" id="mmas:MYMAC_001684"/>
<evidence type="ECO:0000256" key="3">
    <source>
        <dbReference type="ARBA" id="ARBA00023015"/>
    </source>
</evidence>
<evidence type="ECO:0000256" key="4">
    <source>
        <dbReference type="ARBA" id="ARBA00023125"/>
    </source>
</evidence>
<dbReference type="CDD" id="cd00009">
    <property type="entry name" value="AAA"/>
    <property type="match status" value="1"/>
</dbReference>
<sequence length="580" mass="63746">MYGRERLLRSPTAGRTPLRRARVRAVTVDPEIPVPVGTAISVEPYYFVGMQDDFSGATDGANDARDLIELATAEGSVGDLLRRGLDWLTRVVRFDLATVFLLKEGRLVSVAARGPLANAKVRQHTLQLSEFPSLRQALETRRAKAFTEEDHAHGDGDPFDGVLDLPPGHSCMVVPLCAGERCYGVLSLDRAECETYPQPVVELVEVYGQMLATAIQSAEQRATFERLHRQDHEHAKLLEAQLGGDSEGILETSRSPVMRDLARRARQVAETDTPVLITGETGTGKERLARAIHRWSARADQPFVTLNCAAIPAGLLESELFGHVKGAFTGATKDRAGRFQMAHGGTLLLDEVGELPFDLQAKLLRALQEKTFEPVGSDKTVRADVRILAATHVDLQQAIAQKRFREDLYYRLSVFPLRLPPLRERREDLPQLCDFLLEEQARRTGRRGMRVTPEGLTRLAAYDWPGNLRELANALERATILTRGTALGPEAFDVPTRGAAVVAALPEEPAPAAEGVKRGPVLTLAAVQREHIMRVLTLTRGRVYGANGAAALLGLKPSTLQSRMKKLGIARLEQFVVDEA</sequence>
<keyword evidence="4" id="KW-0238">DNA-binding</keyword>
<dbReference type="InterPro" id="IPR003593">
    <property type="entry name" value="AAA+_ATPase"/>
</dbReference>
<keyword evidence="2" id="KW-0067">ATP-binding</keyword>
<dbReference type="PROSITE" id="PS00676">
    <property type="entry name" value="SIGMA54_INTERACT_2"/>
    <property type="match status" value="1"/>
</dbReference>
<dbReference type="PANTHER" id="PTHR32071">
    <property type="entry name" value="TRANSCRIPTIONAL REGULATORY PROTEIN"/>
    <property type="match status" value="1"/>
</dbReference>
<dbReference type="SUPFAM" id="SSF46689">
    <property type="entry name" value="Homeodomain-like"/>
    <property type="match status" value="1"/>
</dbReference>
<dbReference type="InterPro" id="IPR058031">
    <property type="entry name" value="AAA_lid_NorR"/>
</dbReference>
<evidence type="ECO:0000259" key="6">
    <source>
        <dbReference type="PROSITE" id="PS50045"/>
    </source>
</evidence>
<dbReference type="PROSITE" id="PS00675">
    <property type="entry name" value="SIGMA54_INTERACT_1"/>
    <property type="match status" value="1"/>
</dbReference>
<keyword evidence="8" id="KW-1185">Reference proteome</keyword>
<dbReference type="FunFam" id="3.40.50.300:FF:000006">
    <property type="entry name" value="DNA-binding transcriptional regulator NtrC"/>
    <property type="match status" value="1"/>
</dbReference>
<dbReference type="InterPro" id="IPR025944">
    <property type="entry name" value="Sigma_54_int_dom_CS"/>
</dbReference>
<evidence type="ECO:0000256" key="1">
    <source>
        <dbReference type="ARBA" id="ARBA00022741"/>
    </source>
</evidence>
<gene>
    <name evidence="7" type="ORF">MYMAC_001684</name>
</gene>
<dbReference type="SMART" id="SM00382">
    <property type="entry name" value="AAA"/>
    <property type="match status" value="1"/>
</dbReference>
<dbReference type="InterPro" id="IPR025662">
    <property type="entry name" value="Sigma_54_int_dom_ATP-bd_1"/>
</dbReference>
<reference evidence="7 8" key="1">
    <citation type="submission" date="2017-06" db="EMBL/GenBank/DDBJ databases">
        <title>Sequencing and comparative analysis of myxobacterial genomes.</title>
        <authorList>
            <person name="Rupp O."/>
            <person name="Goesmann A."/>
            <person name="Sogaard-Andersen L."/>
        </authorList>
    </citation>
    <scope>NUCLEOTIDE SEQUENCE [LARGE SCALE GENOMIC DNA]</scope>
    <source>
        <strain evidence="7 8">DSM 14697</strain>
    </source>
</reference>
<dbReference type="InterPro" id="IPR003018">
    <property type="entry name" value="GAF"/>
</dbReference>
<proteinExistence type="predicted"/>
<keyword evidence="3" id="KW-0805">Transcription regulation</keyword>
<dbReference type="InterPro" id="IPR025943">
    <property type="entry name" value="Sigma_54_int_dom_ATP-bd_2"/>
</dbReference>
<dbReference type="SUPFAM" id="SSF52540">
    <property type="entry name" value="P-loop containing nucleoside triphosphate hydrolases"/>
    <property type="match status" value="1"/>
</dbReference>
<keyword evidence="1" id="KW-0547">Nucleotide-binding</keyword>
<dbReference type="Pfam" id="PF13492">
    <property type="entry name" value="GAF_3"/>
    <property type="match status" value="1"/>
</dbReference>
<dbReference type="EMBL" id="CP022203">
    <property type="protein sequence ID" value="ATB46092.1"/>
    <property type="molecule type" value="Genomic_DNA"/>
</dbReference>
<dbReference type="PANTHER" id="PTHR32071:SF99">
    <property type="entry name" value="TRANSCRIPTIONAL REGULATORY PROTEIN"/>
    <property type="match status" value="1"/>
</dbReference>
<evidence type="ECO:0000256" key="5">
    <source>
        <dbReference type="ARBA" id="ARBA00023163"/>
    </source>
</evidence>
<accession>A0A250JRI2</accession>
<feature type="domain" description="Sigma-54 factor interaction" evidence="6">
    <location>
        <begin position="251"/>
        <end position="480"/>
    </location>
</feature>
<dbReference type="GO" id="GO:0005524">
    <property type="term" value="F:ATP binding"/>
    <property type="evidence" value="ECO:0007669"/>
    <property type="project" value="UniProtKB-KW"/>
</dbReference>
<dbReference type="Proteomes" id="UP000217343">
    <property type="component" value="Chromosome"/>
</dbReference>
<name>A0A250JRI2_9BACT</name>
<dbReference type="InterPro" id="IPR009057">
    <property type="entry name" value="Homeodomain-like_sf"/>
</dbReference>
<evidence type="ECO:0000313" key="7">
    <source>
        <dbReference type="EMBL" id="ATB46092.1"/>
    </source>
</evidence>
<evidence type="ECO:0000256" key="2">
    <source>
        <dbReference type="ARBA" id="ARBA00022840"/>
    </source>
</evidence>
<dbReference type="GO" id="GO:0003677">
    <property type="term" value="F:DNA binding"/>
    <property type="evidence" value="ECO:0007669"/>
    <property type="project" value="UniProtKB-KW"/>
</dbReference>
<dbReference type="Gene3D" id="1.10.10.60">
    <property type="entry name" value="Homeodomain-like"/>
    <property type="match status" value="1"/>
</dbReference>
<dbReference type="Gene3D" id="1.10.8.60">
    <property type="match status" value="1"/>
</dbReference>
<protein>
    <submittedName>
        <fullName evidence="7">ATPase AAA</fullName>
    </submittedName>
</protein>
<dbReference type="GO" id="GO:0006355">
    <property type="term" value="P:regulation of DNA-templated transcription"/>
    <property type="evidence" value="ECO:0007669"/>
    <property type="project" value="InterPro"/>
</dbReference>
<dbReference type="Gene3D" id="3.30.450.40">
    <property type="match status" value="1"/>
</dbReference>
<dbReference type="InterPro" id="IPR027417">
    <property type="entry name" value="P-loop_NTPase"/>
</dbReference>
<dbReference type="InterPro" id="IPR002078">
    <property type="entry name" value="Sigma_54_int"/>
</dbReference>
<evidence type="ECO:0000313" key="8">
    <source>
        <dbReference type="Proteomes" id="UP000217343"/>
    </source>
</evidence>
<dbReference type="SMART" id="SM00065">
    <property type="entry name" value="GAF"/>
    <property type="match status" value="1"/>
</dbReference>
<dbReference type="AlphaFoldDB" id="A0A250JRI2"/>
<dbReference type="SUPFAM" id="SSF55781">
    <property type="entry name" value="GAF domain-like"/>
    <property type="match status" value="1"/>
</dbReference>
<dbReference type="PROSITE" id="PS00688">
    <property type="entry name" value="SIGMA54_INTERACT_3"/>
    <property type="match status" value="1"/>
</dbReference>
<dbReference type="PROSITE" id="PS50045">
    <property type="entry name" value="SIGMA54_INTERACT_4"/>
    <property type="match status" value="1"/>
</dbReference>
<dbReference type="Pfam" id="PF00158">
    <property type="entry name" value="Sigma54_activat"/>
    <property type="match status" value="1"/>
</dbReference>
<organism evidence="7 8">
    <name type="scientific">Corallococcus macrosporus DSM 14697</name>
    <dbReference type="NCBI Taxonomy" id="1189310"/>
    <lineage>
        <taxon>Bacteria</taxon>
        <taxon>Pseudomonadati</taxon>
        <taxon>Myxococcota</taxon>
        <taxon>Myxococcia</taxon>
        <taxon>Myxococcales</taxon>
        <taxon>Cystobacterineae</taxon>
        <taxon>Myxococcaceae</taxon>
        <taxon>Corallococcus</taxon>
    </lineage>
</organism>
<keyword evidence="5" id="KW-0804">Transcription</keyword>
<dbReference type="Gene3D" id="3.40.50.300">
    <property type="entry name" value="P-loop containing nucleotide triphosphate hydrolases"/>
    <property type="match status" value="1"/>
</dbReference>